<dbReference type="VEuPathDB" id="FungiDB:AeMF1_017782"/>
<name>A0A6G0XA44_9STRA</name>
<dbReference type="CDD" id="cd02440">
    <property type="entry name" value="AdoMet_MTases"/>
    <property type="match status" value="1"/>
</dbReference>
<evidence type="ECO:0000256" key="2">
    <source>
        <dbReference type="ARBA" id="ARBA00005369"/>
    </source>
</evidence>
<keyword evidence="5" id="KW-0489">Methyltransferase</keyword>
<dbReference type="AlphaFoldDB" id="A0A6G0XA44"/>
<reference evidence="8 9" key="1">
    <citation type="submission" date="2019-07" db="EMBL/GenBank/DDBJ databases">
        <title>Genomics analysis of Aphanomyces spp. identifies a new class of oomycete effector associated with host adaptation.</title>
        <authorList>
            <person name="Gaulin E."/>
        </authorList>
    </citation>
    <scope>NUCLEOTIDE SEQUENCE [LARGE SCALE GENOMIC DNA]</scope>
    <source>
        <strain evidence="8 9">ATCC 201684</strain>
    </source>
</reference>
<evidence type="ECO:0000313" key="9">
    <source>
        <dbReference type="Proteomes" id="UP000481153"/>
    </source>
</evidence>
<dbReference type="PANTHER" id="PTHR11579">
    <property type="entry name" value="PROTEIN-L-ISOASPARTATE O-METHYLTRANSFERASE"/>
    <property type="match status" value="1"/>
</dbReference>
<evidence type="ECO:0000256" key="3">
    <source>
        <dbReference type="ARBA" id="ARBA00011890"/>
    </source>
</evidence>
<keyword evidence="6" id="KW-0808">Transferase</keyword>
<protein>
    <recommendedName>
        <fullName evidence="3">protein-L-isoaspartate(D-aspartate) O-methyltransferase</fullName>
        <ecNumber evidence="3">2.1.1.77</ecNumber>
    </recommendedName>
</protein>
<organism evidence="8 9">
    <name type="scientific">Aphanomyces euteiches</name>
    <dbReference type="NCBI Taxonomy" id="100861"/>
    <lineage>
        <taxon>Eukaryota</taxon>
        <taxon>Sar</taxon>
        <taxon>Stramenopiles</taxon>
        <taxon>Oomycota</taxon>
        <taxon>Saprolegniomycetes</taxon>
        <taxon>Saprolegniales</taxon>
        <taxon>Verrucalvaceae</taxon>
        <taxon>Aphanomyces</taxon>
    </lineage>
</organism>
<accession>A0A6G0XA44</accession>
<dbReference type="Gene3D" id="3.40.50.150">
    <property type="entry name" value="Vaccinia Virus protein VP39"/>
    <property type="match status" value="1"/>
</dbReference>
<dbReference type="Proteomes" id="UP000481153">
    <property type="component" value="Unassembled WGS sequence"/>
</dbReference>
<evidence type="ECO:0000256" key="4">
    <source>
        <dbReference type="ARBA" id="ARBA00022490"/>
    </source>
</evidence>
<keyword evidence="7" id="KW-0949">S-adenosyl-L-methionine</keyword>
<dbReference type="Pfam" id="PF01135">
    <property type="entry name" value="PCMT"/>
    <property type="match status" value="1"/>
</dbReference>
<dbReference type="GO" id="GO:0005737">
    <property type="term" value="C:cytoplasm"/>
    <property type="evidence" value="ECO:0007669"/>
    <property type="project" value="UniProtKB-SubCell"/>
</dbReference>
<gene>
    <name evidence="8" type="ORF">Ae201684_006999</name>
</gene>
<dbReference type="GO" id="GO:0032259">
    <property type="term" value="P:methylation"/>
    <property type="evidence" value="ECO:0007669"/>
    <property type="project" value="UniProtKB-KW"/>
</dbReference>
<dbReference type="InterPro" id="IPR000682">
    <property type="entry name" value="PCMT"/>
</dbReference>
<dbReference type="InterPro" id="IPR029063">
    <property type="entry name" value="SAM-dependent_MTases_sf"/>
</dbReference>
<proteinExistence type="inferred from homology"/>
<evidence type="ECO:0000256" key="5">
    <source>
        <dbReference type="ARBA" id="ARBA00022603"/>
    </source>
</evidence>
<comment type="subcellular location">
    <subcellularLocation>
        <location evidence="1">Cytoplasm</location>
    </subcellularLocation>
</comment>
<comment type="similarity">
    <text evidence="2">Belongs to the methyltransferase superfamily. L-isoaspartyl/D-aspartyl protein methyltransferase family.</text>
</comment>
<dbReference type="EMBL" id="VJMJ01000087">
    <property type="protein sequence ID" value="KAF0736843.1"/>
    <property type="molecule type" value="Genomic_DNA"/>
</dbReference>
<keyword evidence="4" id="KW-0963">Cytoplasm</keyword>
<evidence type="ECO:0000256" key="7">
    <source>
        <dbReference type="ARBA" id="ARBA00022691"/>
    </source>
</evidence>
<evidence type="ECO:0000256" key="1">
    <source>
        <dbReference type="ARBA" id="ARBA00004496"/>
    </source>
</evidence>
<comment type="caution">
    <text evidence="8">The sequence shown here is derived from an EMBL/GenBank/DDBJ whole genome shotgun (WGS) entry which is preliminary data.</text>
</comment>
<dbReference type="SUPFAM" id="SSF53335">
    <property type="entry name" value="S-adenosyl-L-methionine-dependent methyltransferases"/>
    <property type="match status" value="1"/>
</dbReference>
<dbReference type="GO" id="GO:0004719">
    <property type="term" value="F:protein-L-isoaspartate (D-aspartate) O-methyltransferase activity"/>
    <property type="evidence" value="ECO:0007669"/>
    <property type="project" value="UniProtKB-EC"/>
</dbReference>
<dbReference type="PANTHER" id="PTHR11579:SF0">
    <property type="entry name" value="PROTEIN-L-ISOASPARTATE(D-ASPARTATE) O-METHYLTRANSFERASE"/>
    <property type="match status" value="1"/>
</dbReference>
<evidence type="ECO:0000313" key="8">
    <source>
        <dbReference type="EMBL" id="KAF0736843.1"/>
    </source>
</evidence>
<keyword evidence="9" id="KW-1185">Reference proteome</keyword>
<dbReference type="EC" id="2.1.1.77" evidence="3"/>
<sequence length="318" mass="34411">MWIARSCRVLRPSVGQRSMSVLGGMSDDLLISMNMGHSIGGMSQSSLVDSLIKAGVLTTPRVQEAFRSLDRGHFVLQGHAPNDIYANRPLKIGTVATISTPQQHAQVIEFLADHLQPGNEAIDVGCGSGYLAAIMAKLVGPTGRVTGVDIVPSLVDLSKANVAKAKVADVITWTVASSGHDILPTNSTFDCIHIGVAVETMEQVDKLANHLKPGGGLVVPLGYAGSEQLLLKVTKDAKSGSFHKERVLNVLCQPLLNVAPEELQVPETRDEKVKRLQAVLEEWKANFIKTHQRVPSRQDMLLDEQAAKWFAEFAATRK</sequence>
<evidence type="ECO:0000256" key="6">
    <source>
        <dbReference type="ARBA" id="ARBA00022679"/>
    </source>
</evidence>